<sequence>MGIFGTTTDTITDEVEKATNENNAEENWELIINICDKAGKSAEDAKAYLRVILKRLHHQDPHIALQAVTLLDACVKNSGKLFHIEVASREFENEYTKLLQKSHISVSKKLREALKRWAENEFKTEQQLNLIPSLYTKLKNSGVDFTFTDMPAKKSAPVSKDPNVVESQEEENQILKAIELSLKESTSSPRASSASGSLYPSANLAAANSSTNSTPVKEPKKVRALYDFEAAEDNELTFKSGEIIFVIDDSDPNWWKGSNQRGEGLFPSNFVTKDLDVEPEKFLYEKAKKIVQFKETADVKTGAEKTDPEDIEINEEKIDRLLHLLHEADPTNPETDTEEMLKLEREVNLMGPLIDSELERVDKKHAQLTQLSADLVEALGLYHSLMREPQFPPKMPYNYNQMAHPPPPQQPPNSMVQTYNGLPPPPPQPTSMLPPGMAPPPGMHYATMPMMSTAGMPPPPPQFLMHQMPDDRRTQSYGSMVLPNFPSGVAGSQTLIHNGPPPQSQSQHYMPASSANPK</sequence>
<evidence type="ECO:0000313" key="11">
    <source>
        <dbReference type="EMBL" id="EFA03905.1"/>
    </source>
</evidence>
<reference evidence="11 12" key="2">
    <citation type="journal article" date="2010" name="Nucleic Acids Res.">
        <title>BeetleBase in 2010: revisions to provide comprehensive genomic information for Tribolium castaneum.</title>
        <authorList>
            <person name="Kim H.S."/>
            <person name="Murphy T."/>
            <person name="Xia J."/>
            <person name="Caragea D."/>
            <person name="Park Y."/>
            <person name="Beeman R.W."/>
            <person name="Lorenzen M.D."/>
            <person name="Butcher S."/>
            <person name="Manak J.R."/>
            <person name="Brown S.J."/>
        </authorList>
    </citation>
    <scope>GENOME REANNOTATION</scope>
    <source>
        <strain evidence="11 12">Georgia GA2</strain>
    </source>
</reference>
<dbReference type="Pfam" id="PF00790">
    <property type="entry name" value="VHS"/>
    <property type="match status" value="1"/>
</dbReference>
<evidence type="ECO:0000256" key="2">
    <source>
        <dbReference type="ARBA" id="ARBA00009666"/>
    </source>
</evidence>
<dbReference type="Gene3D" id="1.25.40.90">
    <property type="match status" value="1"/>
</dbReference>
<dbReference type="SUPFAM" id="SSF50044">
    <property type="entry name" value="SH3-domain"/>
    <property type="match status" value="1"/>
</dbReference>
<dbReference type="CDD" id="cd03568">
    <property type="entry name" value="VHS_STAM"/>
    <property type="match status" value="1"/>
</dbReference>
<dbReference type="EMBL" id="KQ971342">
    <property type="protein sequence ID" value="EFA03905.1"/>
    <property type="molecule type" value="Genomic_DNA"/>
</dbReference>
<dbReference type="PhylomeDB" id="D6WJJ5"/>
<dbReference type="InterPro" id="IPR036028">
    <property type="entry name" value="SH3-like_dom_sf"/>
</dbReference>
<dbReference type="PANTHER" id="PTHR45929:SF3">
    <property type="entry name" value="JAK PATHWAY SIGNAL TRANSDUCTION ADAPTOR MOLECULE"/>
    <property type="match status" value="1"/>
</dbReference>
<evidence type="ECO:0000256" key="8">
    <source>
        <dbReference type="SAM" id="MobiDB-lite"/>
    </source>
</evidence>
<dbReference type="Gene3D" id="1.20.5.1940">
    <property type="match status" value="1"/>
</dbReference>
<dbReference type="GO" id="GO:0033565">
    <property type="term" value="C:ESCRT-0 complex"/>
    <property type="evidence" value="ECO:0000318"/>
    <property type="project" value="GO_Central"/>
</dbReference>
<evidence type="ECO:0000256" key="6">
    <source>
        <dbReference type="ARBA" id="ARBA00022927"/>
    </source>
</evidence>
<dbReference type="AlphaFoldDB" id="D6WJJ5"/>
<evidence type="ECO:0000256" key="5">
    <source>
        <dbReference type="ARBA" id="ARBA00022753"/>
    </source>
</evidence>
<keyword evidence="5" id="KW-0967">Endosome</keyword>
<dbReference type="InterPro" id="IPR008942">
    <property type="entry name" value="ENTH_VHS"/>
</dbReference>
<organism evidence="11 12">
    <name type="scientific">Tribolium castaneum</name>
    <name type="common">Red flour beetle</name>
    <dbReference type="NCBI Taxonomy" id="7070"/>
    <lineage>
        <taxon>Eukaryota</taxon>
        <taxon>Metazoa</taxon>
        <taxon>Ecdysozoa</taxon>
        <taxon>Arthropoda</taxon>
        <taxon>Hexapoda</taxon>
        <taxon>Insecta</taxon>
        <taxon>Pterygota</taxon>
        <taxon>Neoptera</taxon>
        <taxon>Endopterygota</taxon>
        <taxon>Coleoptera</taxon>
        <taxon>Polyphaga</taxon>
        <taxon>Cucujiformia</taxon>
        <taxon>Tenebrionidae</taxon>
        <taxon>Tenebrionidae incertae sedis</taxon>
        <taxon>Tribolium</taxon>
    </lineage>
</organism>
<evidence type="ECO:0000256" key="4">
    <source>
        <dbReference type="ARBA" id="ARBA00022448"/>
    </source>
</evidence>
<evidence type="ECO:0000256" key="1">
    <source>
        <dbReference type="ARBA" id="ARBA00004177"/>
    </source>
</evidence>
<keyword evidence="6" id="KW-0653">Protein transport</keyword>
<keyword evidence="3 7" id="KW-0728">SH3 domain</keyword>
<dbReference type="InterPro" id="IPR050670">
    <property type="entry name" value="STAM"/>
</dbReference>
<dbReference type="InterPro" id="IPR002014">
    <property type="entry name" value="VHS_dom"/>
</dbReference>
<accession>D6WJJ5</accession>
<dbReference type="FunFam" id="2.30.30.40:FF:000072">
    <property type="entry name" value="Unconventional Myosin IB"/>
    <property type="match status" value="1"/>
</dbReference>
<gene>
    <name evidence="11" type="primary">AUGUSTUS-3.0.2_14037</name>
    <name evidence="11" type="ORF">TcasGA2_TC014037</name>
</gene>
<dbReference type="SMART" id="SM00326">
    <property type="entry name" value="SH3"/>
    <property type="match status" value="1"/>
</dbReference>
<name>D6WJJ5_TRICA</name>
<feature type="region of interest" description="Disordered" evidence="8">
    <location>
        <begin position="481"/>
        <end position="518"/>
    </location>
</feature>
<feature type="domain" description="SH3" evidence="9">
    <location>
        <begin position="217"/>
        <end position="276"/>
    </location>
</feature>
<dbReference type="GO" id="GO:0043328">
    <property type="term" value="P:protein transport to vacuole involved in ubiquitin-dependent protein catabolic process via the multivesicular body sorting pathway"/>
    <property type="evidence" value="ECO:0000318"/>
    <property type="project" value="GO_Central"/>
</dbReference>
<dbReference type="PROSITE" id="PS50179">
    <property type="entry name" value="VHS"/>
    <property type="match status" value="1"/>
</dbReference>
<dbReference type="PROSITE" id="PS50330">
    <property type="entry name" value="UIM"/>
    <property type="match status" value="1"/>
</dbReference>
<dbReference type="OrthoDB" id="10068368at2759"/>
<evidence type="ECO:0000259" key="10">
    <source>
        <dbReference type="PROSITE" id="PS50179"/>
    </source>
</evidence>
<dbReference type="STRING" id="7070.D6WJJ5"/>
<dbReference type="HOGENOM" id="CLU_010104_0_0_1"/>
<dbReference type="FunCoup" id="D6WJJ5">
    <property type="interactions" value="984"/>
</dbReference>
<dbReference type="Pfam" id="PF00018">
    <property type="entry name" value="SH3_1"/>
    <property type="match status" value="1"/>
</dbReference>
<dbReference type="eggNOG" id="KOG2199">
    <property type="taxonomic scope" value="Eukaryota"/>
</dbReference>
<evidence type="ECO:0000313" key="12">
    <source>
        <dbReference type="Proteomes" id="UP000007266"/>
    </source>
</evidence>
<feature type="compositionally biased region" description="Polar residues" evidence="8">
    <location>
        <begin position="504"/>
        <end position="518"/>
    </location>
</feature>
<dbReference type="KEGG" id="tca:661880"/>
<dbReference type="PRINTS" id="PR00452">
    <property type="entry name" value="SH3DOMAIN"/>
</dbReference>
<evidence type="ECO:0000259" key="9">
    <source>
        <dbReference type="PROSITE" id="PS50002"/>
    </source>
</evidence>
<reference evidence="11 12" key="1">
    <citation type="journal article" date="2008" name="Nature">
        <title>The genome of the model beetle and pest Tribolium castaneum.</title>
        <authorList>
            <consortium name="Tribolium Genome Sequencing Consortium"/>
            <person name="Richards S."/>
            <person name="Gibbs R.A."/>
            <person name="Weinstock G.M."/>
            <person name="Brown S.J."/>
            <person name="Denell R."/>
            <person name="Beeman R.W."/>
            <person name="Gibbs R."/>
            <person name="Beeman R.W."/>
            <person name="Brown S.J."/>
            <person name="Bucher G."/>
            <person name="Friedrich M."/>
            <person name="Grimmelikhuijzen C.J."/>
            <person name="Klingler M."/>
            <person name="Lorenzen M."/>
            <person name="Richards S."/>
            <person name="Roth S."/>
            <person name="Schroder R."/>
            <person name="Tautz D."/>
            <person name="Zdobnov E.M."/>
            <person name="Muzny D."/>
            <person name="Gibbs R.A."/>
            <person name="Weinstock G.M."/>
            <person name="Attaway T."/>
            <person name="Bell S."/>
            <person name="Buhay C.J."/>
            <person name="Chandrabose M.N."/>
            <person name="Chavez D."/>
            <person name="Clerk-Blankenburg K.P."/>
            <person name="Cree A."/>
            <person name="Dao M."/>
            <person name="Davis C."/>
            <person name="Chacko J."/>
            <person name="Dinh H."/>
            <person name="Dugan-Rocha S."/>
            <person name="Fowler G."/>
            <person name="Garner T.T."/>
            <person name="Garnes J."/>
            <person name="Gnirke A."/>
            <person name="Hawes A."/>
            <person name="Hernandez J."/>
            <person name="Hines S."/>
            <person name="Holder M."/>
            <person name="Hume J."/>
            <person name="Jhangiani S.N."/>
            <person name="Joshi V."/>
            <person name="Khan Z.M."/>
            <person name="Jackson L."/>
            <person name="Kovar C."/>
            <person name="Kowis A."/>
            <person name="Lee S."/>
            <person name="Lewis L.R."/>
            <person name="Margolis J."/>
            <person name="Morgan M."/>
            <person name="Nazareth L.V."/>
            <person name="Nguyen N."/>
            <person name="Okwuonu G."/>
            <person name="Parker D."/>
            <person name="Richards S."/>
            <person name="Ruiz S.J."/>
            <person name="Santibanez J."/>
            <person name="Savard J."/>
            <person name="Scherer S.E."/>
            <person name="Schneider B."/>
            <person name="Sodergren E."/>
            <person name="Tautz D."/>
            <person name="Vattahil S."/>
            <person name="Villasana D."/>
            <person name="White C.S."/>
            <person name="Wright R."/>
            <person name="Park Y."/>
            <person name="Beeman R.W."/>
            <person name="Lord J."/>
            <person name="Oppert B."/>
            <person name="Lorenzen M."/>
            <person name="Brown S."/>
            <person name="Wang L."/>
            <person name="Savard J."/>
            <person name="Tautz D."/>
            <person name="Richards S."/>
            <person name="Weinstock G."/>
            <person name="Gibbs R.A."/>
            <person name="Liu Y."/>
            <person name="Worley K."/>
            <person name="Weinstock G."/>
            <person name="Elsik C.G."/>
            <person name="Reese J.T."/>
            <person name="Elhaik E."/>
            <person name="Landan G."/>
            <person name="Graur D."/>
            <person name="Arensburger P."/>
            <person name="Atkinson P."/>
            <person name="Beeman R.W."/>
            <person name="Beidler J."/>
            <person name="Brown S.J."/>
            <person name="Demuth J.P."/>
            <person name="Drury D.W."/>
            <person name="Du Y.Z."/>
            <person name="Fujiwara H."/>
            <person name="Lorenzen M."/>
            <person name="Maselli V."/>
            <person name="Osanai M."/>
            <person name="Park Y."/>
            <person name="Robertson H.M."/>
            <person name="Tu Z."/>
            <person name="Wang J.J."/>
            <person name="Wang S."/>
            <person name="Richards S."/>
            <person name="Song H."/>
            <person name="Zhang L."/>
            <person name="Sodergren E."/>
            <person name="Werner D."/>
            <person name="Stanke M."/>
            <person name="Morgenstern B."/>
            <person name="Solovyev V."/>
            <person name="Kosarev P."/>
            <person name="Brown G."/>
            <person name="Chen H.C."/>
            <person name="Ermolaeva O."/>
            <person name="Hlavina W."/>
            <person name="Kapustin Y."/>
            <person name="Kiryutin B."/>
            <person name="Kitts P."/>
            <person name="Maglott D."/>
            <person name="Pruitt K."/>
            <person name="Sapojnikov V."/>
            <person name="Souvorov A."/>
            <person name="Mackey A.J."/>
            <person name="Waterhouse R.M."/>
            <person name="Wyder S."/>
            <person name="Zdobnov E.M."/>
            <person name="Zdobnov E.M."/>
            <person name="Wyder S."/>
            <person name="Kriventseva E.V."/>
            <person name="Kadowaki T."/>
            <person name="Bork P."/>
            <person name="Aranda M."/>
            <person name="Bao R."/>
            <person name="Beermann A."/>
            <person name="Berns N."/>
            <person name="Bolognesi R."/>
            <person name="Bonneton F."/>
            <person name="Bopp D."/>
            <person name="Brown S.J."/>
            <person name="Bucher G."/>
            <person name="Butts T."/>
            <person name="Chaumot A."/>
            <person name="Denell R.E."/>
            <person name="Ferrier D.E."/>
            <person name="Friedrich M."/>
            <person name="Gordon C.M."/>
            <person name="Jindra M."/>
            <person name="Klingler M."/>
            <person name="Lan Q."/>
            <person name="Lattorff H.M."/>
            <person name="Laudet V."/>
            <person name="von Levetsow C."/>
            <person name="Liu Z."/>
            <person name="Lutz R."/>
            <person name="Lynch J.A."/>
            <person name="da Fonseca R.N."/>
            <person name="Posnien N."/>
            <person name="Reuter R."/>
            <person name="Roth S."/>
            <person name="Savard J."/>
            <person name="Schinko J.B."/>
            <person name="Schmitt C."/>
            <person name="Schoppmeier M."/>
            <person name="Schroder R."/>
            <person name="Shippy T.D."/>
            <person name="Simonnet F."/>
            <person name="Marques-Souza H."/>
            <person name="Tautz D."/>
            <person name="Tomoyasu Y."/>
            <person name="Trauner J."/>
            <person name="Van der Zee M."/>
            <person name="Vervoort M."/>
            <person name="Wittkopp N."/>
            <person name="Wimmer E.A."/>
            <person name="Yang X."/>
            <person name="Jones A.K."/>
            <person name="Sattelle D.B."/>
            <person name="Ebert P.R."/>
            <person name="Nelson D."/>
            <person name="Scott J.G."/>
            <person name="Beeman R.W."/>
            <person name="Muthukrishnan S."/>
            <person name="Kramer K.J."/>
            <person name="Arakane Y."/>
            <person name="Beeman R.W."/>
            <person name="Zhu Q."/>
            <person name="Hogenkamp D."/>
            <person name="Dixit R."/>
            <person name="Oppert B."/>
            <person name="Jiang H."/>
            <person name="Zou Z."/>
            <person name="Marshall J."/>
            <person name="Elpidina E."/>
            <person name="Vinokurov K."/>
            <person name="Oppert C."/>
            <person name="Zou Z."/>
            <person name="Evans J."/>
            <person name="Lu Z."/>
            <person name="Zhao P."/>
            <person name="Sumathipala N."/>
            <person name="Altincicek B."/>
            <person name="Vilcinskas A."/>
            <person name="Williams M."/>
            <person name="Hultmark D."/>
            <person name="Hetru C."/>
            <person name="Jiang H."/>
            <person name="Grimmelikhuijzen C.J."/>
            <person name="Hauser F."/>
            <person name="Cazzamali G."/>
            <person name="Williamson M."/>
            <person name="Park Y."/>
            <person name="Li B."/>
            <person name="Tanaka Y."/>
            <person name="Predel R."/>
            <person name="Neupert S."/>
            <person name="Schachtner J."/>
            <person name="Verleyen P."/>
            <person name="Raible F."/>
            <person name="Bork P."/>
            <person name="Friedrich M."/>
            <person name="Walden K.K."/>
            <person name="Robertson H.M."/>
            <person name="Angeli S."/>
            <person name="Foret S."/>
            <person name="Bucher G."/>
            <person name="Schuetz S."/>
            <person name="Maleszka R."/>
            <person name="Wimmer E.A."/>
            <person name="Beeman R.W."/>
            <person name="Lorenzen M."/>
            <person name="Tomoyasu Y."/>
            <person name="Miller S.C."/>
            <person name="Grossmann D."/>
            <person name="Bucher G."/>
        </authorList>
    </citation>
    <scope>NUCLEOTIDE SEQUENCE [LARGE SCALE GENOMIC DNA]</scope>
    <source>
        <strain evidence="11 12">Georgia GA2</strain>
    </source>
</reference>
<evidence type="ECO:0000256" key="7">
    <source>
        <dbReference type="PROSITE-ProRule" id="PRU00192"/>
    </source>
</evidence>
<comment type="similarity">
    <text evidence="2">Belongs to the STAM family.</text>
</comment>
<dbReference type="CDD" id="cd21388">
    <property type="entry name" value="GAT_STAM"/>
    <property type="match status" value="1"/>
</dbReference>
<dbReference type="GO" id="GO:0043130">
    <property type="term" value="F:ubiquitin binding"/>
    <property type="evidence" value="ECO:0007669"/>
    <property type="project" value="InterPro"/>
</dbReference>
<dbReference type="OMA" id="QVYRDWW"/>
<keyword evidence="12" id="KW-1185">Reference proteome</keyword>
<protein>
    <submittedName>
        <fullName evidence="11">Signal transducing adapter molecule 1-like Protein</fullName>
    </submittedName>
</protein>
<dbReference type="PANTHER" id="PTHR45929">
    <property type="entry name" value="JAK PATHWAY SIGNAL TRANSDUCTION ADAPTOR MOLECULE"/>
    <property type="match status" value="1"/>
</dbReference>
<dbReference type="InterPro" id="IPR001452">
    <property type="entry name" value="SH3_domain"/>
</dbReference>
<dbReference type="GO" id="GO:0035091">
    <property type="term" value="F:phosphatidylinositol binding"/>
    <property type="evidence" value="ECO:0007669"/>
    <property type="project" value="InterPro"/>
</dbReference>
<dbReference type="SUPFAM" id="SSF48464">
    <property type="entry name" value="ENTH/VHS domain"/>
    <property type="match status" value="1"/>
</dbReference>
<dbReference type="SMART" id="SM00288">
    <property type="entry name" value="VHS"/>
    <property type="match status" value="1"/>
</dbReference>
<feature type="domain" description="VHS" evidence="10">
    <location>
        <begin position="18"/>
        <end position="146"/>
    </location>
</feature>
<dbReference type="InParanoid" id="D6WJJ5"/>
<dbReference type="Proteomes" id="UP000007266">
    <property type="component" value="Linkage group 5"/>
</dbReference>
<dbReference type="CDD" id="cd11820">
    <property type="entry name" value="SH3_STAM"/>
    <property type="match status" value="1"/>
</dbReference>
<keyword evidence="4" id="KW-0813">Transport</keyword>
<dbReference type="Gene3D" id="2.30.30.40">
    <property type="entry name" value="SH3 Domains"/>
    <property type="match status" value="1"/>
</dbReference>
<dbReference type="PROSITE" id="PS50002">
    <property type="entry name" value="SH3"/>
    <property type="match status" value="1"/>
</dbReference>
<comment type="subcellular location">
    <subcellularLocation>
        <location evidence="1">Endosome</location>
    </subcellularLocation>
</comment>
<dbReference type="InterPro" id="IPR003903">
    <property type="entry name" value="UIM_dom"/>
</dbReference>
<evidence type="ECO:0000256" key="3">
    <source>
        <dbReference type="ARBA" id="ARBA00022443"/>
    </source>
</evidence>
<proteinExistence type="inferred from homology"/>